<feature type="region of interest" description="Disordered" evidence="6">
    <location>
        <begin position="2367"/>
        <end position="2393"/>
    </location>
</feature>
<feature type="compositionally biased region" description="Basic and acidic residues" evidence="6">
    <location>
        <begin position="1245"/>
        <end position="1273"/>
    </location>
</feature>
<feature type="region of interest" description="Disordered" evidence="6">
    <location>
        <begin position="3331"/>
        <end position="3383"/>
    </location>
</feature>
<reference evidence="8" key="1">
    <citation type="journal article" date="2015" name="PLoS Genet.">
        <title>Genome Sequence and Transcriptome Analyses of Chrysochromulina tobin: Metabolic Tools for Enhanced Algal Fitness in the Prominent Order Prymnesiales (Haptophyceae).</title>
        <authorList>
            <person name="Hovde B.T."/>
            <person name="Deodato C.R."/>
            <person name="Hunsperger H.M."/>
            <person name="Ryken S.A."/>
            <person name="Yost W."/>
            <person name="Jha R.K."/>
            <person name="Patterson J."/>
            <person name="Monnat R.J. Jr."/>
            <person name="Barlow S.B."/>
            <person name="Starkenburg S.R."/>
            <person name="Cattolico R.A."/>
        </authorList>
    </citation>
    <scope>NUCLEOTIDE SEQUENCE</scope>
    <source>
        <strain evidence="8">CCMP291</strain>
    </source>
</reference>
<dbReference type="Pfam" id="PF00560">
    <property type="entry name" value="LRR_1"/>
    <property type="match status" value="1"/>
</dbReference>
<dbReference type="EMBL" id="JWZX01003149">
    <property type="protein sequence ID" value="KOO23880.1"/>
    <property type="molecule type" value="Genomic_DNA"/>
</dbReference>
<feature type="compositionally biased region" description="Low complexity" evidence="6">
    <location>
        <begin position="421"/>
        <end position="447"/>
    </location>
</feature>
<dbReference type="PROSITE" id="PS51450">
    <property type="entry name" value="LRR"/>
    <property type="match status" value="2"/>
</dbReference>
<proteinExistence type="predicted"/>
<protein>
    <submittedName>
        <fullName evidence="7">Leucine-rich-repeat protein</fullName>
    </submittedName>
</protein>
<feature type="compositionally biased region" description="Basic and acidic residues" evidence="6">
    <location>
        <begin position="451"/>
        <end position="466"/>
    </location>
</feature>
<dbReference type="InterPro" id="IPR027417">
    <property type="entry name" value="P-loop_NTPase"/>
</dbReference>
<dbReference type="Pfam" id="PF13516">
    <property type="entry name" value="LRR_6"/>
    <property type="match status" value="2"/>
</dbReference>
<keyword evidence="4" id="KW-0677">Repeat</keyword>
<accession>A0A0M0JBK4</accession>
<keyword evidence="3" id="KW-0433">Leucine-rich repeat</keyword>
<dbReference type="OrthoDB" id="1053178at2759"/>
<keyword evidence="5" id="KW-0206">Cytoskeleton</keyword>
<evidence type="ECO:0000256" key="3">
    <source>
        <dbReference type="ARBA" id="ARBA00022614"/>
    </source>
</evidence>
<dbReference type="PANTHER" id="PTHR24107:SF2">
    <property type="entry name" value="NLR FAMILY CARD DOMAIN CONTAINING 3"/>
    <property type="match status" value="1"/>
</dbReference>
<feature type="region of interest" description="Disordered" evidence="6">
    <location>
        <begin position="1245"/>
        <end position="1347"/>
    </location>
</feature>
<feature type="compositionally biased region" description="Basic and acidic residues" evidence="6">
    <location>
        <begin position="359"/>
        <end position="389"/>
    </location>
</feature>
<evidence type="ECO:0000313" key="8">
    <source>
        <dbReference type="Proteomes" id="UP000037460"/>
    </source>
</evidence>
<comment type="caution">
    <text evidence="7">The sequence shown here is derived from an EMBL/GenBank/DDBJ whole genome shotgun (WGS) entry which is preliminary data.</text>
</comment>
<dbReference type="InterPro" id="IPR001611">
    <property type="entry name" value="Leu-rich_rpt"/>
</dbReference>
<keyword evidence="2" id="KW-0963">Cytoplasm</keyword>
<feature type="compositionally biased region" description="Basic and acidic residues" evidence="6">
    <location>
        <begin position="308"/>
        <end position="319"/>
    </location>
</feature>
<feature type="compositionally biased region" description="Basic and acidic residues" evidence="6">
    <location>
        <begin position="3350"/>
        <end position="3359"/>
    </location>
</feature>
<evidence type="ECO:0000313" key="7">
    <source>
        <dbReference type="EMBL" id="KOO23880.1"/>
    </source>
</evidence>
<evidence type="ECO:0000256" key="2">
    <source>
        <dbReference type="ARBA" id="ARBA00022490"/>
    </source>
</evidence>
<feature type="region of interest" description="Disordered" evidence="6">
    <location>
        <begin position="308"/>
        <end position="485"/>
    </location>
</feature>
<dbReference type="SMART" id="SM00369">
    <property type="entry name" value="LRR_TYP"/>
    <property type="match status" value="5"/>
</dbReference>
<dbReference type="Proteomes" id="UP000037460">
    <property type="component" value="Unassembled WGS sequence"/>
</dbReference>
<dbReference type="GO" id="GO:0005856">
    <property type="term" value="C:cytoskeleton"/>
    <property type="evidence" value="ECO:0007669"/>
    <property type="project" value="UniProtKB-SubCell"/>
</dbReference>
<dbReference type="PANTHER" id="PTHR24107">
    <property type="entry name" value="YNEIN REGULATORY COMPLEX SUBUNIT 5"/>
    <property type="match status" value="1"/>
</dbReference>
<organism evidence="7 8">
    <name type="scientific">Chrysochromulina tobinii</name>
    <dbReference type="NCBI Taxonomy" id="1460289"/>
    <lineage>
        <taxon>Eukaryota</taxon>
        <taxon>Haptista</taxon>
        <taxon>Haptophyta</taxon>
        <taxon>Prymnesiophyceae</taxon>
        <taxon>Prymnesiales</taxon>
        <taxon>Chrysochromulinaceae</taxon>
        <taxon>Chrysochromulina</taxon>
    </lineage>
</organism>
<dbReference type="Gene3D" id="3.40.50.300">
    <property type="entry name" value="P-loop containing nucleotide triphosphate hydrolases"/>
    <property type="match status" value="1"/>
</dbReference>
<dbReference type="InterPro" id="IPR003591">
    <property type="entry name" value="Leu-rich_rpt_typical-subtyp"/>
</dbReference>
<evidence type="ECO:0000256" key="4">
    <source>
        <dbReference type="ARBA" id="ARBA00022737"/>
    </source>
</evidence>
<keyword evidence="8" id="KW-1185">Reference proteome</keyword>
<dbReference type="SUPFAM" id="SSF52047">
    <property type="entry name" value="RNI-like"/>
    <property type="match status" value="4"/>
</dbReference>
<feature type="compositionally biased region" description="Basic and acidic residues" evidence="6">
    <location>
        <begin position="1316"/>
        <end position="1325"/>
    </location>
</feature>
<comment type="subcellular location">
    <subcellularLocation>
        <location evidence="1">Cytoplasm</location>
        <location evidence="1">Cytoskeleton</location>
    </subcellularLocation>
</comment>
<feature type="compositionally biased region" description="Basic and acidic residues" evidence="6">
    <location>
        <begin position="341"/>
        <end position="351"/>
    </location>
</feature>
<evidence type="ECO:0000256" key="6">
    <source>
        <dbReference type="SAM" id="MobiDB-lite"/>
    </source>
</evidence>
<evidence type="ECO:0000256" key="1">
    <source>
        <dbReference type="ARBA" id="ARBA00004245"/>
    </source>
</evidence>
<dbReference type="SMART" id="SM00368">
    <property type="entry name" value="LRR_RI"/>
    <property type="match status" value="7"/>
</dbReference>
<name>A0A0M0JBK4_9EUKA</name>
<evidence type="ECO:0000256" key="5">
    <source>
        <dbReference type="ARBA" id="ARBA00023212"/>
    </source>
</evidence>
<dbReference type="Pfam" id="PF13855">
    <property type="entry name" value="LRR_8"/>
    <property type="match status" value="1"/>
</dbReference>
<dbReference type="InterPro" id="IPR032675">
    <property type="entry name" value="LRR_dom_sf"/>
</dbReference>
<feature type="compositionally biased region" description="Acidic residues" evidence="6">
    <location>
        <begin position="1295"/>
        <end position="1304"/>
    </location>
</feature>
<feature type="region of interest" description="Disordered" evidence="6">
    <location>
        <begin position="1746"/>
        <end position="1772"/>
    </location>
</feature>
<gene>
    <name evidence="7" type="ORF">Ctob_003375</name>
</gene>
<feature type="compositionally biased region" description="Basic and acidic residues" evidence="6">
    <location>
        <begin position="1281"/>
        <end position="1292"/>
    </location>
</feature>
<sequence>MDDDAGVKFLMQIVNQKTRRSNWGMATAKAEASTVASDKISDVATVVVAMAPAVDLPRQLGILDLSRNKLGVGFAETLPKFFAVCPLLHTLHLQYNQLGVQGGVLVAAALKGASALKYLDLSHNNLCGITPVFGSGEKREEWSGAAFTALSDAMLGGATINELLLHGNGACGLWPDRISGEQVLRGTYTSAAIDSLVHMLEQQQLPLKPPLPAAAGFRGFLGGLRLSDDNHMRKEEVRRLEKAKAENPTKPVNLDLSKTVASNKGGEQVKGVDLAEGEFVEGEPVEGQAISSAELITEPVLVIPDSKDEGAEEGEHANEKASSPGGKPVPLLANAEVEQTPEEKAVEEKKAGGKPGMKKLLDGKKKNPFAAKDKDKDATKGKNSTKEDDSGGDSSRTGGGDTERKDSARGGNGKTTPRGKPSGSATPRAGAAAAGAKKVVKKGSASPRSAPVDEKKEEKKAVKEVEPVGGKRKKGKKVEEEQKEDVNPFSTAPMMISMVPLVARKDENPASPTVGQKIGVGCLMRVLEEKTLDSTKRMFIALDGDTEALGWVTGLTKDGIENLKYASATYELKKASRTINCRDGPDNTSKKLDDIPKDALVRVLEEKVGADGKMWAWLAKGDSQVKEPIGWIQVSKEHKGVEVSMLDSITPLKLEFDLRVHTAKSLSRALGKKVEKVLTKKHTSALPFMVAGRRPLSRSDEGTPSRHRLIEKPATLLLMFNSHNAAFEVTKWTGSESFEKLPGEQQFDLVSKTSRKRIGVVRLAKELGMPFLERVEFADDWMLAEEHGLMHDGWQGSGAIELELTWGREVATVKVYPWLAYGCSIGARMLVRKGKEIFGCATVQRILADDRVVCRVDGYSKVDGVKGEQLVDIQPSTILPCAYAGYTRDTRLLLLHEQDKKQMLVDATVLRWFGALDASEGPRHMVNVKPIGATTGCQSCPSLNQFNHAVLVDPAMNADVYEELRMRYCKWLTTTEDKVEDAITGNQLLIAEQLIFMTAANILDGCNTPEYMSVHDVPQLVTNFLEPSPRRPHGSHIAQPVLCRAGPGTGKTWMVKQCLFLLADALAGENAGEGIRLVPVIVFVQRIVRLLREHGDDPTSLLQDPEGLLRWYIGNEFIDRKEEKSLLLLAYEMRACVILVDGVDEAAGLREVVEAFVHYELVTSGCRVVITSRPEGVDLDDYKARFVIMNLLELSQEQQRNVIQMQLQGNLFFEHLVNIGECRKYLDDKYRELFRSEALRNEVEKLGDEKEEKSAEGKEEEGAKDRKNTKEISEGAGGEAAKGDEKGKKGAAEADLADLDDEIEDSKAKTAKKGGKKGDKDDGKSKRPAGSVAILNPSAVKPVPRTPLSRRRMALDNMQDLQTWLDEAKTVQGRALRSNFLEQLNKALIKPCKVGTVHHPTLLDYLDSEIKPLPTPCTRAQTDEVIDQMQKDLKRTFPEDVYESLAQIGVLRKQPQVGGRRGAKAAPMPAFGLWSQATAKEGDKFALLERLLPAAMHLLGCVCNTVGMADYGLKREQEGLGDFIVGSATAMPAMKYRDPVEVWLEDTYPTTTEPAEKPPETYLGTITLPCSTGEQLVNLVKTLAKGVEVDFDGDEATLTKQEINNTFNPDTMHPTHLRNVRLQMLFRHKGVAVCFVIEAEHKDLRKYYVEMGYSAHYNFFMNRVNMPKGQFDTKFETLLVFLVEAIGVPVLLSLLLLCYSLGSGGSGAISLEELPQDRLQLYKLGILSGIKKRLAYTQQANEAVAEVTEKEEEQATDARPRREKRKGALDVSMGAGSSFSAAGGDAAGGQEATAVTKKTTVSNDPVLDLNSVLRGKKVRVVQGEDDVAECYSLVVRVLDKYAGGKGSDLRTSITAVVPKSHSMHLPVTALVEFVIAPNSQSETQLQETAKKMLRRVAVENQENGRREFTSKHVACALGATPEELGLWTRLDMDRDYGVALTATLAMQSDKAPAQYQFKHLSFQEGLYAEHLILLVTSLAPPQGPGWGGWSNDKAASEFLNNRYMNNTCRIAAGHLGSLLGMQRLNWDFHAHPLSPNGRSALWFITDDNNMVESITVSHNEITMDDVPGLSKMINTCKSLKALDLSDNGLDRLTAIPADWSRVCDSFATNVTLTDLNLNENKLGQVGVRIAARALRSCVALTKLGFAYNEPGVEPALAELVRVHPSLVSIDLREHLDRHLPSRAKDDIGRACLENKARKLGYLSCDTFVLSETTTSLTWPKDASTSDAVLLAGVMMTNTVLTTFNIGSGASLANSARSAIGEALLNNPGSRVAFCNDFGLEPKVTACEFDLSRAELKEVEPFRLLAGCLLGNRTLTHVTLKQLRSDQIPTLALALRGNSTLSRLDLIHISRTGGQAVVRLPVPELNGSKWTGTPTAEKPPEVTKATKAPATGSKGAAAEKVAAEKAEAEAIAEAAADGGRVVDLSQTCIEGQLGRVACEMIGTLIAANTMLECLNLSNTGLGNAIGAEGEGGHILLKPLCESAVCPLREINLTNIQLNDKAGAKLLSSFSSGLSKKTMGYEKITSLLLANNDLGKQTGAMLKEVLWGEKAPCPLKFLDLRGNVGLDGYDTALAIKRNESLTSVDIRDIPSANTDAIYSFLGSFLQMEQCNCRLGFLACDAFQVSAGQKELKLQSAKDRKASIEAAAAAAAAAARGSSVKIKEPDHVADSVGVSNPVLMLLAGVLRFNTSLEDVIVTETGLDNAAAAFFQLALQDNKTLKQLDISNNPIGAEGVALIAGAARMHPCLESIKIDGARLPVPVLRGATGTDTALNVADWGLGPLSGHAIGAIARENRTMQELNVKNNQLGASGIAAIVSGLGEAPLRLLDVARNGLGGDAKAMEELAMSICSNLNAIVDLRMDEDDIDCPPDALAPLCKLRNVRSLALDRNRLTGIPSLIGTMTSLRKISLHSNQIIELPASMFLLTALEALDLHKNSIKVLPATIGNLRALNKLDLSENRLQELPVTICELNEALQLSVGRNPLEKPSIEQARQGVGAIRRFFGFGKGRDLEAVLDPDREFAGRVIEDEESVTQRIRPEGREENAPSRHDWAPPGGMILLFNCSGVPFTVVDGGSDPSSLPDGGDVELVSAFNLQVVGNLRPSQKHGEPWLERVLLHNRWFPWRTAEPPLPGTAAPIVTIHMRWQPTGQAKQVLTILVSPWLAYACGVGARMKTGNNFVTVVKIRPDDTVAVKVDNETKEGVELSVDPRPDTVSRTASASYKSGQKLLLMHENAMLDAVVEEWMGVRRGSRHRVRLGNRGSTGKRVIKEVDLNEVNHTKLLFPTASRYEDARNAYLDKLVLQRATMRDEALGRDLPVREQRIFLDTIHVPGVGEPIAGPAGALPAPPPAPPPKDNRTSKERPGTPPPVALPPAAKKAQPDTQKPKVMSAHKLVDDTIDQSGGPTHLPAPAFVLSGGKAEHELLLQQMTYIVAAKLRDGSPDLGPVRLVPLVLSLTKLKELLMDEATAKKPPREIIIKCFELDYLASSDMLKQAIEMRALMGIVDVEKESDLHVLVANPLIFEELLSLRLIVVCAGEEQSILSLCPKEFKAQAAFCKLAALGLYLNEVEMSEKSCKELLKRMRASGGTLYSLVTSLHLASADFGREGALALQELLMSQTCTITSLDLSCTKIDGFPLLQAFKGNTSVTSLDVRQIPGFANLYQSLGDSLLQEGAMCRLGYMRCDAFEVLEGEKVLSLKETPLEPGSVRLLLGLLKHNKTVTEVDLTATDLETAEAHWLAKVVDTSKTLSALRLQYNPALDEECKAAIRTAAASKPQLRLEL</sequence>
<dbReference type="InterPro" id="IPR052410">
    <property type="entry name" value="DRC5"/>
</dbReference>
<dbReference type="Gene3D" id="3.80.10.10">
    <property type="entry name" value="Ribonuclease Inhibitor"/>
    <property type="match status" value="7"/>
</dbReference>